<dbReference type="EMBL" id="JASAOG010000085">
    <property type="protein sequence ID" value="KAK0053496.1"/>
    <property type="molecule type" value="Genomic_DNA"/>
</dbReference>
<organism evidence="1 2">
    <name type="scientific">Biomphalaria pfeifferi</name>
    <name type="common">Bloodfluke planorb</name>
    <name type="synonym">Freshwater snail</name>
    <dbReference type="NCBI Taxonomy" id="112525"/>
    <lineage>
        <taxon>Eukaryota</taxon>
        <taxon>Metazoa</taxon>
        <taxon>Spiralia</taxon>
        <taxon>Lophotrochozoa</taxon>
        <taxon>Mollusca</taxon>
        <taxon>Gastropoda</taxon>
        <taxon>Heterobranchia</taxon>
        <taxon>Euthyneura</taxon>
        <taxon>Panpulmonata</taxon>
        <taxon>Hygrophila</taxon>
        <taxon>Lymnaeoidea</taxon>
        <taxon>Planorbidae</taxon>
        <taxon>Biomphalaria</taxon>
    </lineage>
</organism>
<reference evidence="1" key="2">
    <citation type="submission" date="2023-04" db="EMBL/GenBank/DDBJ databases">
        <authorList>
            <person name="Bu L."/>
            <person name="Lu L."/>
            <person name="Laidemitt M.R."/>
            <person name="Zhang S.M."/>
            <person name="Mutuku M."/>
            <person name="Mkoji G."/>
            <person name="Steinauer M."/>
            <person name="Loker E.S."/>
        </authorList>
    </citation>
    <scope>NUCLEOTIDE SEQUENCE</scope>
    <source>
        <strain evidence="1">KasaAsao</strain>
        <tissue evidence="1">Whole Snail</tissue>
    </source>
</reference>
<sequence length="334" mass="38417">MSIDHVIVPKTYLTLRSSAKVMTDRRHSRRKSMVRATLWTQVKKGVARLQPLLGEFKPVNGMVKTVTNTAPPSNRARTSSVKYPCLNKSLRTMSFEAAYGEGPADINFLKNKLGFCIPSEELILRSQTLRLTSEWHPPRSSRFLDDLTSSSGLKNITSLTNRKSFLDSLKSDQRRASFRMDSQKLGHHMSLDENLRDVERLEHILNIKVSPSSALYPITDVQHSENRKAELKKIAERARRNSQVHEMMIEQKLSTYRDIDEKIYIDVKSHIDLSKIDDRTKIFNKISRLESKIKSFAVRGDTTIHSPTNEEENEEIYRILKHHIVMSSENIEVS</sequence>
<evidence type="ECO:0000313" key="1">
    <source>
        <dbReference type="EMBL" id="KAK0053496.1"/>
    </source>
</evidence>
<keyword evidence="2" id="KW-1185">Reference proteome</keyword>
<proteinExistence type="predicted"/>
<name>A0AAD8F7Q9_BIOPF</name>
<accession>A0AAD8F7Q9</accession>
<evidence type="ECO:0000313" key="2">
    <source>
        <dbReference type="Proteomes" id="UP001233172"/>
    </source>
</evidence>
<gene>
    <name evidence="1" type="ORF">Bpfe_016956</name>
</gene>
<dbReference type="Proteomes" id="UP001233172">
    <property type="component" value="Unassembled WGS sequence"/>
</dbReference>
<comment type="caution">
    <text evidence="1">The sequence shown here is derived from an EMBL/GenBank/DDBJ whole genome shotgun (WGS) entry which is preliminary data.</text>
</comment>
<dbReference type="AlphaFoldDB" id="A0AAD8F7Q9"/>
<protein>
    <submittedName>
        <fullName evidence="1">Uncharacterized protein</fullName>
    </submittedName>
</protein>
<reference evidence="1" key="1">
    <citation type="journal article" date="2023" name="PLoS Negl. Trop. Dis.">
        <title>A genome sequence for Biomphalaria pfeifferi, the major vector snail for the human-infecting parasite Schistosoma mansoni.</title>
        <authorList>
            <person name="Bu L."/>
            <person name="Lu L."/>
            <person name="Laidemitt M.R."/>
            <person name="Zhang S.M."/>
            <person name="Mutuku M."/>
            <person name="Mkoji G."/>
            <person name="Steinauer M."/>
            <person name="Loker E.S."/>
        </authorList>
    </citation>
    <scope>NUCLEOTIDE SEQUENCE</scope>
    <source>
        <strain evidence="1">KasaAsao</strain>
    </source>
</reference>